<accession>A0AAV7MC00</accession>
<dbReference type="Proteomes" id="UP001066276">
    <property type="component" value="Chromosome 10"/>
</dbReference>
<evidence type="ECO:0000256" key="1">
    <source>
        <dbReference type="SAM" id="MobiDB-lite"/>
    </source>
</evidence>
<keyword evidence="3" id="KW-1185">Reference proteome</keyword>
<organism evidence="2 3">
    <name type="scientific">Pleurodeles waltl</name>
    <name type="common">Iberian ribbed newt</name>
    <dbReference type="NCBI Taxonomy" id="8319"/>
    <lineage>
        <taxon>Eukaryota</taxon>
        <taxon>Metazoa</taxon>
        <taxon>Chordata</taxon>
        <taxon>Craniata</taxon>
        <taxon>Vertebrata</taxon>
        <taxon>Euteleostomi</taxon>
        <taxon>Amphibia</taxon>
        <taxon>Batrachia</taxon>
        <taxon>Caudata</taxon>
        <taxon>Salamandroidea</taxon>
        <taxon>Salamandridae</taxon>
        <taxon>Pleurodelinae</taxon>
        <taxon>Pleurodeles</taxon>
    </lineage>
</organism>
<protein>
    <submittedName>
        <fullName evidence="2">Uncharacterized protein</fullName>
    </submittedName>
</protein>
<name>A0AAV7MC00_PLEWA</name>
<feature type="region of interest" description="Disordered" evidence="1">
    <location>
        <begin position="1"/>
        <end position="67"/>
    </location>
</feature>
<sequence length="67" mass="7147">MAASSGVPTTGGPVDNGGKKFDHHLQVPFLEEDGPNGGVVAAVDSDEEEAEEEDIDNRDSVIQQYFQ</sequence>
<dbReference type="AlphaFoldDB" id="A0AAV7MC00"/>
<comment type="caution">
    <text evidence="2">The sequence shown here is derived from an EMBL/GenBank/DDBJ whole genome shotgun (WGS) entry which is preliminary data.</text>
</comment>
<dbReference type="EMBL" id="JANPWB010000014">
    <property type="protein sequence ID" value="KAJ1101047.1"/>
    <property type="molecule type" value="Genomic_DNA"/>
</dbReference>
<evidence type="ECO:0000313" key="3">
    <source>
        <dbReference type="Proteomes" id="UP001066276"/>
    </source>
</evidence>
<proteinExistence type="predicted"/>
<evidence type="ECO:0000313" key="2">
    <source>
        <dbReference type="EMBL" id="KAJ1101047.1"/>
    </source>
</evidence>
<reference evidence="2" key="1">
    <citation type="journal article" date="2022" name="bioRxiv">
        <title>Sequencing and chromosome-scale assembly of the giantPleurodeles waltlgenome.</title>
        <authorList>
            <person name="Brown T."/>
            <person name="Elewa A."/>
            <person name="Iarovenko S."/>
            <person name="Subramanian E."/>
            <person name="Araus A.J."/>
            <person name="Petzold A."/>
            <person name="Susuki M."/>
            <person name="Suzuki K.-i.T."/>
            <person name="Hayashi T."/>
            <person name="Toyoda A."/>
            <person name="Oliveira C."/>
            <person name="Osipova E."/>
            <person name="Leigh N.D."/>
            <person name="Simon A."/>
            <person name="Yun M.H."/>
        </authorList>
    </citation>
    <scope>NUCLEOTIDE SEQUENCE</scope>
    <source>
        <strain evidence="2">20211129_DDA</strain>
        <tissue evidence="2">Liver</tissue>
    </source>
</reference>
<gene>
    <name evidence="2" type="ORF">NDU88_006121</name>
</gene>
<feature type="compositionally biased region" description="Acidic residues" evidence="1">
    <location>
        <begin position="44"/>
        <end position="56"/>
    </location>
</feature>